<feature type="transmembrane region" description="Helical" evidence="2">
    <location>
        <begin position="147"/>
        <end position="167"/>
    </location>
</feature>
<dbReference type="GeneID" id="66052662"/>
<reference evidence="3 4" key="1">
    <citation type="journal article" date="2007" name="Science">
        <title>The Chlamydomonas genome reveals the evolution of key animal and plant functions.</title>
        <authorList>
            <person name="Merchant S.S."/>
            <person name="Prochnik S.E."/>
            <person name="Vallon O."/>
            <person name="Harris E.H."/>
            <person name="Karpowicz S.J."/>
            <person name="Witman G.B."/>
            <person name="Terry A."/>
            <person name="Salamov A."/>
            <person name="Fritz-Laylin L.K."/>
            <person name="Marechal-Drouard L."/>
            <person name="Marshall W.F."/>
            <person name="Qu L.H."/>
            <person name="Nelson D.R."/>
            <person name="Sanderfoot A.A."/>
            <person name="Spalding M.H."/>
            <person name="Kapitonov V.V."/>
            <person name="Ren Q."/>
            <person name="Ferris P."/>
            <person name="Lindquist E."/>
            <person name="Shapiro H."/>
            <person name="Lucas S.M."/>
            <person name="Grimwood J."/>
            <person name="Schmutz J."/>
            <person name="Cardol P."/>
            <person name="Cerutti H."/>
            <person name="Chanfreau G."/>
            <person name="Chen C.L."/>
            <person name="Cognat V."/>
            <person name="Croft M.T."/>
            <person name="Dent R."/>
            <person name="Dutcher S."/>
            <person name="Fernandez E."/>
            <person name="Fukuzawa H."/>
            <person name="Gonzalez-Ballester D."/>
            <person name="Gonzalez-Halphen D."/>
            <person name="Hallmann A."/>
            <person name="Hanikenne M."/>
            <person name="Hippler M."/>
            <person name="Inwood W."/>
            <person name="Jabbari K."/>
            <person name="Kalanon M."/>
            <person name="Kuras R."/>
            <person name="Lefebvre P.A."/>
            <person name="Lemaire S.D."/>
            <person name="Lobanov A.V."/>
            <person name="Lohr M."/>
            <person name="Manuell A."/>
            <person name="Meier I."/>
            <person name="Mets L."/>
            <person name="Mittag M."/>
            <person name="Mittelmeier T."/>
            <person name="Moroney J.V."/>
            <person name="Moseley J."/>
            <person name="Napoli C."/>
            <person name="Nedelcu A.M."/>
            <person name="Niyogi K."/>
            <person name="Novoselov S.V."/>
            <person name="Paulsen I.T."/>
            <person name="Pazour G."/>
            <person name="Purton S."/>
            <person name="Ral J.P."/>
            <person name="Riano-Pachon D.M."/>
            <person name="Riekhof W."/>
            <person name="Rymarquis L."/>
            <person name="Schroda M."/>
            <person name="Stern D."/>
            <person name="Umen J."/>
            <person name="Willows R."/>
            <person name="Wilson N."/>
            <person name="Zimmer S.L."/>
            <person name="Allmer J."/>
            <person name="Balk J."/>
            <person name="Bisova K."/>
            <person name="Chen C.J."/>
            <person name="Elias M."/>
            <person name="Gendler K."/>
            <person name="Hauser C."/>
            <person name="Lamb M.R."/>
            <person name="Ledford H."/>
            <person name="Long J.C."/>
            <person name="Minagawa J."/>
            <person name="Page M.D."/>
            <person name="Pan J."/>
            <person name="Pootakham W."/>
            <person name="Roje S."/>
            <person name="Rose A."/>
            <person name="Stahlberg E."/>
            <person name="Terauchi A.M."/>
            <person name="Yang P."/>
            <person name="Ball S."/>
            <person name="Bowler C."/>
            <person name="Dieckmann C.L."/>
            <person name="Gladyshev V.N."/>
            <person name="Green P."/>
            <person name="Jorgensen R."/>
            <person name="Mayfield S."/>
            <person name="Mueller-Roeber B."/>
            <person name="Rajamani S."/>
            <person name="Sayre R.T."/>
            <person name="Brokstein P."/>
            <person name="Dubchak I."/>
            <person name="Goodstein D."/>
            <person name="Hornick L."/>
            <person name="Huang Y.W."/>
            <person name="Jhaveri J."/>
            <person name="Luo Y."/>
            <person name="Martinez D."/>
            <person name="Ngau W.C."/>
            <person name="Otillar B."/>
            <person name="Poliakov A."/>
            <person name="Porter A."/>
            <person name="Szajkowski L."/>
            <person name="Werner G."/>
            <person name="Zhou K."/>
            <person name="Grigoriev I.V."/>
            <person name="Rokhsar D.S."/>
            <person name="Grossman A.R."/>
        </authorList>
    </citation>
    <scope>NUCLEOTIDE SEQUENCE [LARGE SCALE GENOMIC DNA]</scope>
    <source>
        <strain evidence="4">CC-503</strain>
    </source>
</reference>
<dbReference type="Proteomes" id="UP000006906">
    <property type="component" value="Chromosome 3"/>
</dbReference>
<dbReference type="RefSeq" id="XP_042925499.1">
    <property type="nucleotide sequence ID" value="XM_043060370.1"/>
</dbReference>
<dbReference type="OrthoDB" id="5845at2759"/>
<dbReference type="InParanoid" id="A0A2K3DV25"/>
<feature type="region of interest" description="Disordered" evidence="1">
    <location>
        <begin position="1"/>
        <end position="20"/>
    </location>
</feature>
<proteinExistence type="predicted"/>
<feature type="region of interest" description="Disordered" evidence="1">
    <location>
        <begin position="39"/>
        <end position="68"/>
    </location>
</feature>
<organism evidence="3 4">
    <name type="scientific">Chlamydomonas reinhardtii</name>
    <name type="common">Chlamydomonas smithii</name>
    <dbReference type="NCBI Taxonomy" id="3055"/>
    <lineage>
        <taxon>Eukaryota</taxon>
        <taxon>Viridiplantae</taxon>
        <taxon>Chlorophyta</taxon>
        <taxon>core chlorophytes</taxon>
        <taxon>Chlorophyceae</taxon>
        <taxon>CS clade</taxon>
        <taxon>Chlamydomonadales</taxon>
        <taxon>Chlamydomonadaceae</taxon>
        <taxon>Chlamydomonas</taxon>
    </lineage>
</organism>
<protein>
    <submittedName>
        <fullName evidence="3">Uncharacterized protein</fullName>
    </submittedName>
</protein>
<dbReference type="PANTHER" id="PTHR36771:SF2">
    <property type="entry name" value="POTASSIUM TRANSPORTER"/>
    <property type="match status" value="1"/>
</dbReference>
<evidence type="ECO:0000313" key="3">
    <source>
        <dbReference type="EMBL" id="PNW84400.1"/>
    </source>
</evidence>
<gene>
    <name evidence="3" type="ORF">CHLRE_03g144184v5</name>
</gene>
<keyword evidence="2" id="KW-1133">Transmembrane helix</keyword>
<dbReference type="PANTHER" id="PTHR36771">
    <property type="entry name" value="POTASSIUM TRANSPORTER"/>
    <property type="match status" value="1"/>
</dbReference>
<evidence type="ECO:0000256" key="1">
    <source>
        <dbReference type="SAM" id="MobiDB-lite"/>
    </source>
</evidence>
<accession>A0A2K3DV25</accession>
<evidence type="ECO:0000256" key="2">
    <source>
        <dbReference type="SAM" id="Phobius"/>
    </source>
</evidence>
<keyword evidence="2" id="KW-0472">Membrane</keyword>
<dbReference type="EMBL" id="CM008964">
    <property type="protein sequence ID" value="PNW84400.1"/>
    <property type="molecule type" value="Genomic_DNA"/>
</dbReference>
<sequence>MMSTQKQHVSGARPQLASRTRVMKVNALFRSKTVVVEEKPVTTKGAKGKAKAPEPEPKRKQPSGLSQALNAFDFTSTRSAKDADLLYEAKYGNRGEDGKMTPEQYQALRRKVIGTAKDYWKDWVEEEQVKTVKTYYKPEDAGGTVPYLPLLVGVVVLMLATTVYVVAQTS</sequence>
<keyword evidence="4" id="KW-1185">Reference proteome</keyword>
<dbReference type="KEGG" id="cre:CHLRE_03g144184v5"/>
<evidence type="ECO:0000313" key="4">
    <source>
        <dbReference type="Proteomes" id="UP000006906"/>
    </source>
</evidence>
<keyword evidence="2" id="KW-0812">Transmembrane</keyword>
<dbReference type="Gramene" id="PNW84400">
    <property type="protein sequence ID" value="PNW84400"/>
    <property type="gene ID" value="CHLRE_03g144184v5"/>
</dbReference>
<name>A0A2K3DV25_CHLRE</name>
<dbReference type="AlphaFoldDB" id="A0A2K3DV25"/>